<evidence type="ECO:0008006" key="4">
    <source>
        <dbReference type="Google" id="ProtNLM"/>
    </source>
</evidence>
<reference evidence="2 3" key="1">
    <citation type="submission" date="2018-03" db="EMBL/GenBank/DDBJ databases">
        <title>Genomic Encyclopedia of Archaeal and Bacterial Type Strains, Phase II (KMG-II): from individual species to whole genera.</title>
        <authorList>
            <person name="Goeker M."/>
        </authorList>
    </citation>
    <scope>NUCLEOTIDE SEQUENCE [LARGE SCALE GENOMIC DNA]</scope>
    <source>
        <strain evidence="2 3">DSM 18107</strain>
    </source>
</reference>
<dbReference type="PROSITE" id="PS51257">
    <property type="entry name" value="PROKAR_LIPOPROTEIN"/>
    <property type="match status" value="1"/>
</dbReference>
<accession>A0A2P8G5A9</accession>
<dbReference type="AlphaFoldDB" id="A0A2P8G5A9"/>
<evidence type="ECO:0000256" key="1">
    <source>
        <dbReference type="SAM" id="SignalP"/>
    </source>
</evidence>
<comment type="caution">
    <text evidence="2">The sequence shown here is derived from an EMBL/GenBank/DDBJ whole genome shotgun (WGS) entry which is preliminary data.</text>
</comment>
<keyword evidence="3" id="KW-1185">Reference proteome</keyword>
<dbReference type="EMBL" id="PYGK01000007">
    <property type="protein sequence ID" value="PSL29158.1"/>
    <property type="molecule type" value="Genomic_DNA"/>
</dbReference>
<evidence type="ECO:0000313" key="3">
    <source>
        <dbReference type="Proteomes" id="UP000240978"/>
    </source>
</evidence>
<evidence type="ECO:0000313" key="2">
    <source>
        <dbReference type="EMBL" id="PSL29158.1"/>
    </source>
</evidence>
<dbReference type="RefSeq" id="WP_106603529.1">
    <property type="nucleotide sequence ID" value="NZ_PYGK01000007.1"/>
</dbReference>
<organism evidence="2 3">
    <name type="scientific">Chitinophaga ginsengisoli</name>
    <dbReference type="NCBI Taxonomy" id="363837"/>
    <lineage>
        <taxon>Bacteria</taxon>
        <taxon>Pseudomonadati</taxon>
        <taxon>Bacteroidota</taxon>
        <taxon>Chitinophagia</taxon>
        <taxon>Chitinophagales</taxon>
        <taxon>Chitinophagaceae</taxon>
        <taxon>Chitinophaga</taxon>
    </lineage>
</organism>
<feature type="chain" id="PRO_5015192779" description="Lipoprotein" evidence="1">
    <location>
        <begin position="20"/>
        <end position="178"/>
    </location>
</feature>
<dbReference type="OrthoDB" id="1191109at2"/>
<feature type="signal peptide" evidence="1">
    <location>
        <begin position="1"/>
        <end position="19"/>
    </location>
</feature>
<proteinExistence type="predicted"/>
<dbReference type="Proteomes" id="UP000240978">
    <property type="component" value="Unassembled WGS sequence"/>
</dbReference>
<protein>
    <recommendedName>
        <fullName evidence="4">Lipoprotein</fullName>
    </recommendedName>
</protein>
<sequence length="178" mass="20195">MSVKKVFMLALLTCQILTSCNLTSPERYFDVTVLNSNSITGISGDGLMNELESPSVKLKEGSKSDVVPMTRKETIDLKILVIEDNLKKLSELSETAETKEMIQTSTSLHEYVLAIYKNEYRELAKMYDEGAPQEQIQAKGQAIHDKYNARFEELFSKLTMLGKSYAEKHNISVKWRFG</sequence>
<name>A0A2P8G5A9_9BACT</name>
<keyword evidence="1" id="KW-0732">Signal</keyword>
<gene>
    <name evidence="2" type="ORF">CLV42_107305</name>
</gene>